<dbReference type="EMBL" id="JEMT01026626">
    <property type="protein sequence ID" value="EXX58739.1"/>
    <property type="molecule type" value="Genomic_DNA"/>
</dbReference>
<organism evidence="1 2">
    <name type="scientific">Rhizophagus irregularis (strain DAOM 197198w)</name>
    <name type="common">Glomus intraradices</name>
    <dbReference type="NCBI Taxonomy" id="1432141"/>
    <lineage>
        <taxon>Eukaryota</taxon>
        <taxon>Fungi</taxon>
        <taxon>Fungi incertae sedis</taxon>
        <taxon>Mucoromycota</taxon>
        <taxon>Glomeromycotina</taxon>
        <taxon>Glomeromycetes</taxon>
        <taxon>Glomerales</taxon>
        <taxon>Glomeraceae</taxon>
        <taxon>Rhizophagus</taxon>
    </lineage>
</organism>
<dbReference type="OrthoDB" id="2323654at2759"/>
<dbReference type="AlphaFoldDB" id="A0A015JUH4"/>
<keyword evidence="2" id="KW-1185">Reference proteome</keyword>
<comment type="caution">
    <text evidence="1">The sequence shown here is derived from an EMBL/GenBank/DDBJ whole genome shotgun (WGS) entry which is preliminary data.</text>
</comment>
<accession>A0A015JUH4</accession>
<gene>
    <name evidence="1" type="ORF">RirG_195180</name>
</gene>
<dbReference type="HOGENOM" id="CLU_1210365_0_0_1"/>
<reference evidence="1 2" key="1">
    <citation type="submission" date="2014-02" db="EMBL/GenBank/DDBJ databases">
        <title>Single nucleus genome sequencing reveals high similarity among nuclei of an endomycorrhizal fungus.</title>
        <authorList>
            <person name="Lin K."/>
            <person name="Geurts R."/>
            <person name="Zhang Z."/>
            <person name="Limpens E."/>
            <person name="Saunders D.G."/>
            <person name="Mu D."/>
            <person name="Pang E."/>
            <person name="Cao H."/>
            <person name="Cha H."/>
            <person name="Lin T."/>
            <person name="Zhou Q."/>
            <person name="Shang Y."/>
            <person name="Li Y."/>
            <person name="Ivanov S."/>
            <person name="Sharma T."/>
            <person name="Velzen R.V."/>
            <person name="Ruijter N.D."/>
            <person name="Aanen D.K."/>
            <person name="Win J."/>
            <person name="Kamoun S."/>
            <person name="Bisseling T."/>
            <person name="Huang S."/>
        </authorList>
    </citation>
    <scope>NUCLEOTIDE SEQUENCE [LARGE SCALE GENOMIC DNA]</scope>
    <source>
        <strain evidence="2">DAOM197198w</strain>
    </source>
</reference>
<name>A0A015JUH4_RHIIW</name>
<evidence type="ECO:0000313" key="1">
    <source>
        <dbReference type="EMBL" id="EXX58739.1"/>
    </source>
</evidence>
<proteinExistence type="predicted"/>
<dbReference type="Proteomes" id="UP000022910">
    <property type="component" value="Unassembled WGS sequence"/>
</dbReference>
<dbReference type="SMR" id="A0A015JUH4"/>
<protein>
    <submittedName>
        <fullName evidence="1">Uncharacterized protein</fullName>
    </submittedName>
</protein>
<evidence type="ECO:0000313" key="2">
    <source>
        <dbReference type="Proteomes" id="UP000022910"/>
    </source>
</evidence>
<sequence>MSQITNPKKWTTDELLELLSYIESHQFDSLSEACRKAINHLNIDRTHKSAYSKMKRLIHAIKLWLNDHIQNGEAIIWQDDRVYKLLEKIYETQESNKNNNKFVKVSSENQEQELQRGYQIESTGETNSVSEEQDLTDNFSDSIVDGDYYTDHLDLYRKIKEQLPLFHLPLKILSDRIYEAEKEAREVYETTTAENVDMKYHQICQIIKQIQEYRDEVCDLFEEFEKKINERSLLLNESF</sequence>